<feature type="compositionally biased region" description="Basic and acidic residues" evidence="3">
    <location>
        <begin position="443"/>
        <end position="454"/>
    </location>
</feature>
<dbReference type="InterPro" id="IPR000980">
    <property type="entry name" value="SH2"/>
</dbReference>
<protein>
    <submittedName>
        <fullName evidence="7">Lymphocyte cytosolic protein 2</fullName>
    </submittedName>
</protein>
<organism evidence="6 7">
    <name type="scientific">Pantherophis guttatus</name>
    <name type="common">Corn snake</name>
    <name type="synonym">Elaphe guttata</name>
    <dbReference type="NCBI Taxonomy" id="94885"/>
    <lineage>
        <taxon>Eukaryota</taxon>
        <taxon>Metazoa</taxon>
        <taxon>Chordata</taxon>
        <taxon>Craniata</taxon>
        <taxon>Vertebrata</taxon>
        <taxon>Euteleostomi</taxon>
        <taxon>Lepidosauria</taxon>
        <taxon>Squamata</taxon>
        <taxon>Bifurcata</taxon>
        <taxon>Unidentata</taxon>
        <taxon>Episquamata</taxon>
        <taxon>Toxicofera</taxon>
        <taxon>Serpentes</taxon>
        <taxon>Colubroidea</taxon>
        <taxon>Colubridae</taxon>
        <taxon>Colubrinae</taxon>
        <taxon>Pantherophis</taxon>
    </lineage>
</organism>
<dbReference type="GeneID" id="117657884"/>
<dbReference type="RefSeq" id="XP_060544203.1">
    <property type="nucleotide sequence ID" value="XM_060688220.1"/>
</dbReference>
<evidence type="ECO:0000256" key="3">
    <source>
        <dbReference type="SAM" id="MobiDB-lite"/>
    </source>
</evidence>
<evidence type="ECO:0000313" key="6">
    <source>
        <dbReference type="Proteomes" id="UP001652622"/>
    </source>
</evidence>
<dbReference type="InterPro" id="IPR013761">
    <property type="entry name" value="SAM/pointed_sf"/>
</dbReference>
<feature type="compositionally biased region" description="Acidic residues" evidence="3">
    <location>
        <begin position="109"/>
        <end position="144"/>
    </location>
</feature>
<dbReference type="SMART" id="SM00454">
    <property type="entry name" value="SAM"/>
    <property type="match status" value="1"/>
</dbReference>
<dbReference type="PANTHER" id="PTHR14098">
    <property type="entry name" value="SH2 DOMAIN CONTAINING PROTEIN"/>
    <property type="match status" value="1"/>
</dbReference>
<feature type="compositionally biased region" description="Basic and acidic residues" evidence="3">
    <location>
        <begin position="91"/>
        <end position="101"/>
    </location>
</feature>
<evidence type="ECO:0000313" key="7">
    <source>
        <dbReference type="RefSeq" id="XP_060544203.1"/>
    </source>
</evidence>
<evidence type="ECO:0000256" key="1">
    <source>
        <dbReference type="ARBA" id="ARBA00022999"/>
    </source>
</evidence>
<dbReference type="Gene3D" id="1.10.150.50">
    <property type="entry name" value="Transcription Factor, Ets-1"/>
    <property type="match status" value="1"/>
</dbReference>
<feature type="region of interest" description="Disordered" evidence="3">
    <location>
        <begin position="370"/>
        <end position="460"/>
    </location>
</feature>
<feature type="region of interest" description="Disordered" evidence="3">
    <location>
        <begin position="76"/>
        <end position="256"/>
    </location>
</feature>
<dbReference type="InterPro" id="IPR051751">
    <property type="entry name" value="Immunoreceptor_sig_adapters"/>
</dbReference>
<dbReference type="Pfam" id="PF07647">
    <property type="entry name" value="SAM_2"/>
    <property type="match status" value="1"/>
</dbReference>
<evidence type="ECO:0000259" key="5">
    <source>
        <dbReference type="PROSITE" id="PS50001"/>
    </source>
</evidence>
<feature type="domain" description="SH2" evidence="5">
    <location>
        <begin position="462"/>
        <end position="570"/>
    </location>
</feature>
<keyword evidence="6" id="KW-1185">Reference proteome</keyword>
<proteinExistence type="predicted"/>
<keyword evidence="4" id="KW-0812">Transmembrane</keyword>
<dbReference type="PANTHER" id="PTHR14098:SF1">
    <property type="entry name" value="LYMPHOCYTE CYTOSOLIC PROTEIN 2"/>
    <property type="match status" value="1"/>
</dbReference>
<gene>
    <name evidence="7" type="primary">LCP2</name>
</gene>
<sequence length="573" mass="65479">MDLRSTPYRSEVARWSPNDLGDYFRRLNFKDCEKVVRKLNITGQRFLNLSENDIQKFPKLKVPILSKLSQEINRHEEKRSIFPKRTQIQKSPEHTEYKQEEGDGWSSFDESDDYESPDEDQTGDGVDYETPNDQDGFDENDADYEPPPSNDEDTVRNVIFPHKPIPATSDYIDRPATERGKTFLQPPVPPQRPAHSPIPGASRSRVHGTPFSSPSSNNESYRDKSANLFRPPVDRSKKPPMDRPGPTFERESLGAGKRAEMALTPKLRSLAEDLAKIQKPPLPPTERFEKNSPSSRKMPPHIKSNQMLERQTEMESDSTLPSRFYFQSHFLVIVNMKLVFFTASGFFFFVNCLFLLFSLDILQRPVPQPSPQPFNTFPSRTTKSNIIPLPPKMKTDLHTESIPSSASLPPRLLPSNLSRTFSKTPADGRPPLPIPNKPNAEFPKADNERMEQSHKGQQNQKWYAADITRSDAEVALRNINQDGSFLVRDSSKKSVAQPYVLMVLYHNKVYNIQIRYQQETQVYFLGTSLKGNEDFTSVTEIVDYFKRMPLLLIDGKDRCSKKQCKLTYAAGSL</sequence>
<dbReference type="InterPro" id="IPR001660">
    <property type="entry name" value="SAM"/>
</dbReference>
<feature type="compositionally biased region" description="Basic and acidic residues" evidence="3">
    <location>
        <begin position="171"/>
        <end position="181"/>
    </location>
</feature>
<dbReference type="Proteomes" id="UP001652622">
    <property type="component" value="Unplaced"/>
</dbReference>
<reference evidence="7" key="1">
    <citation type="submission" date="2025-08" db="UniProtKB">
        <authorList>
            <consortium name="RefSeq"/>
        </authorList>
    </citation>
    <scope>IDENTIFICATION</scope>
    <source>
        <tissue evidence="7">Blood</tissue>
    </source>
</reference>
<keyword evidence="1 2" id="KW-0727">SH2 domain</keyword>
<evidence type="ECO:0000256" key="4">
    <source>
        <dbReference type="SAM" id="Phobius"/>
    </source>
</evidence>
<dbReference type="Gene3D" id="3.30.505.10">
    <property type="entry name" value="SH2 domain"/>
    <property type="match status" value="1"/>
</dbReference>
<feature type="compositionally biased region" description="Basic and acidic residues" evidence="3">
    <location>
        <begin position="232"/>
        <end position="241"/>
    </location>
</feature>
<dbReference type="SUPFAM" id="SSF47769">
    <property type="entry name" value="SAM/Pointed domain"/>
    <property type="match status" value="1"/>
</dbReference>
<feature type="region of interest" description="Disordered" evidence="3">
    <location>
        <begin position="279"/>
        <end position="301"/>
    </location>
</feature>
<dbReference type="PRINTS" id="PR00401">
    <property type="entry name" value="SH2DOMAIN"/>
</dbReference>
<dbReference type="InterPro" id="IPR036860">
    <property type="entry name" value="SH2_dom_sf"/>
</dbReference>
<accession>A0ABM3Z764</accession>
<keyword evidence="4" id="KW-0472">Membrane</keyword>
<name>A0ABM3Z764_PANGU</name>
<dbReference type="PROSITE" id="PS50001">
    <property type="entry name" value="SH2"/>
    <property type="match status" value="1"/>
</dbReference>
<feature type="compositionally biased region" description="Polar residues" evidence="3">
    <location>
        <begin position="373"/>
        <end position="385"/>
    </location>
</feature>
<dbReference type="SMART" id="SM00252">
    <property type="entry name" value="SH2"/>
    <property type="match status" value="1"/>
</dbReference>
<dbReference type="SUPFAM" id="SSF55550">
    <property type="entry name" value="SH2 domain"/>
    <property type="match status" value="1"/>
</dbReference>
<dbReference type="Pfam" id="PF00017">
    <property type="entry name" value="SH2"/>
    <property type="match status" value="1"/>
</dbReference>
<evidence type="ECO:0000256" key="2">
    <source>
        <dbReference type="PROSITE-ProRule" id="PRU00191"/>
    </source>
</evidence>
<keyword evidence="4" id="KW-1133">Transmembrane helix</keyword>
<feature type="transmembrane region" description="Helical" evidence="4">
    <location>
        <begin position="338"/>
        <end position="359"/>
    </location>
</feature>
<feature type="compositionally biased region" description="Low complexity" evidence="3">
    <location>
        <begin position="401"/>
        <end position="418"/>
    </location>
</feature>
<feature type="compositionally biased region" description="Polar residues" evidence="3">
    <location>
        <begin position="210"/>
        <end position="219"/>
    </location>
</feature>